<evidence type="ECO:0000256" key="3">
    <source>
        <dbReference type="ARBA" id="ARBA00022679"/>
    </source>
</evidence>
<dbReference type="PANTHER" id="PTHR43179">
    <property type="entry name" value="RHAMNOSYLTRANSFERASE WBBL"/>
    <property type="match status" value="1"/>
</dbReference>
<comment type="similarity">
    <text evidence="1">Belongs to the glycosyltransferase 2 family.</text>
</comment>
<dbReference type="Gene3D" id="3.90.550.10">
    <property type="entry name" value="Spore Coat Polysaccharide Biosynthesis Protein SpsA, Chain A"/>
    <property type="match status" value="1"/>
</dbReference>
<accession>A0A7S4FXE9</accession>
<dbReference type="PANTHER" id="PTHR43179:SF12">
    <property type="entry name" value="GALACTOFURANOSYLTRANSFERASE GLFT2"/>
    <property type="match status" value="1"/>
</dbReference>
<dbReference type="EMBL" id="HBJA01084518">
    <property type="protein sequence ID" value="CAE0818268.1"/>
    <property type="molecule type" value="Transcribed_RNA"/>
</dbReference>
<evidence type="ECO:0000256" key="2">
    <source>
        <dbReference type="ARBA" id="ARBA00022676"/>
    </source>
</evidence>
<evidence type="ECO:0000256" key="4">
    <source>
        <dbReference type="SAM" id="MobiDB-lite"/>
    </source>
</evidence>
<keyword evidence="5" id="KW-1133">Transmembrane helix</keyword>
<evidence type="ECO:0000256" key="5">
    <source>
        <dbReference type="SAM" id="Phobius"/>
    </source>
</evidence>
<organism evidence="6">
    <name type="scientific">Eutreptiella gymnastica</name>
    <dbReference type="NCBI Taxonomy" id="73025"/>
    <lineage>
        <taxon>Eukaryota</taxon>
        <taxon>Discoba</taxon>
        <taxon>Euglenozoa</taxon>
        <taxon>Euglenida</taxon>
        <taxon>Spirocuta</taxon>
        <taxon>Euglenophyceae</taxon>
        <taxon>Eutreptiales</taxon>
        <taxon>Eutreptiaceae</taxon>
        <taxon>Eutreptiella</taxon>
    </lineage>
</organism>
<feature type="region of interest" description="Disordered" evidence="4">
    <location>
        <begin position="71"/>
        <end position="101"/>
    </location>
</feature>
<dbReference type="AlphaFoldDB" id="A0A7S4FXE9"/>
<proteinExistence type="inferred from homology"/>
<protein>
    <submittedName>
        <fullName evidence="6">Uncharacterized protein</fullName>
    </submittedName>
</protein>
<dbReference type="SUPFAM" id="SSF53448">
    <property type="entry name" value="Nucleotide-diphospho-sugar transferases"/>
    <property type="match status" value="1"/>
</dbReference>
<sequence length="436" mass="49328">MLSQSAILILTSSGAIGVALLLLFFPWSPPRTTKVLTQSFVEVDTETPQKQLEANLSRAHTLCVEQESARHWNGRDWPKPMSHDQDEQNSGEPISSGDRVAQSMKSPACHAVFDAPPRPASPHKIPVIGTTAYLKSKELVRWVHSVMSKKETKVEVQRTMVVHNADHPHVEDTLARLRKEHDTLVVLDNRINIGLAASWNAIILADLQAPYWVISNDDVYFPKGTLPRLAAEMARELADPTNADVGVYKPRMNFWPPNWSCFIVTAVAARTVGLFDENFYPIYHEDHDYELRLRHARLREKVLQDVKVHHGPDGAKAYVSGLKHESALQMGAPLVRVYQQQQKRHGSGRPYFYLKWGTSNKKLTAASQELAFIFNDKELPLSWWRVDPELRKCIIGGPKGVTCNYHIDKMLPNPKALRSHNKPVWAQLAKLNMTVE</sequence>
<feature type="compositionally biased region" description="Basic and acidic residues" evidence="4">
    <location>
        <begin position="71"/>
        <end position="86"/>
    </location>
</feature>
<dbReference type="GO" id="GO:0016757">
    <property type="term" value="F:glycosyltransferase activity"/>
    <property type="evidence" value="ECO:0007669"/>
    <property type="project" value="UniProtKB-KW"/>
</dbReference>
<reference evidence="6" key="1">
    <citation type="submission" date="2021-01" db="EMBL/GenBank/DDBJ databases">
        <authorList>
            <person name="Corre E."/>
            <person name="Pelletier E."/>
            <person name="Niang G."/>
            <person name="Scheremetjew M."/>
            <person name="Finn R."/>
            <person name="Kale V."/>
            <person name="Holt S."/>
            <person name="Cochrane G."/>
            <person name="Meng A."/>
            <person name="Brown T."/>
            <person name="Cohen L."/>
        </authorList>
    </citation>
    <scope>NUCLEOTIDE SEQUENCE</scope>
    <source>
        <strain evidence="6">CCMP1594</strain>
    </source>
</reference>
<evidence type="ECO:0000256" key="1">
    <source>
        <dbReference type="ARBA" id="ARBA00006739"/>
    </source>
</evidence>
<name>A0A7S4FXE9_9EUGL</name>
<dbReference type="InterPro" id="IPR029044">
    <property type="entry name" value="Nucleotide-diphossugar_trans"/>
</dbReference>
<keyword evidence="5" id="KW-0472">Membrane</keyword>
<feature type="transmembrane region" description="Helical" evidence="5">
    <location>
        <begin position="7"/>
        <end position="27"/>
    </location>
</feature>
<keyword evidence="3" id="KW-0808">Transferase</keyword>
<evidence type="ECO:0000313" key="6">
    <source>
        <dbReference type="EMBL" id="CAE0818268.1"/>
    </source>
</evidence>
<keyword evidence="5" id="KW-0812">Transmembrane</keyword>
<gene>
    <name evidence="6" type="ORF">EGYM00163_LOCUS29436</name>
</gene>
<keyword evidence="2" id="KW-0328">Glycosyltransferase</keyword>